<dbReference type="OrthoDB" id="2898209at2"/>
<name>A0A368VJS8_9BACL</name>
<dbReference type="EMBL" id="QPJD01000022">
    <property type="protein sequence ID" value="RCW41614.1"/>
    <property type="molecule type" value="Genomic_DNA"/>
</dbReference>
<gene>
    <name evidence="1" type="ORF">DFP97_12250</name>
</gene>
<proteinExistence type="predicted"/>
<protein>
    <submittedName>
        <fullName evidence="1">Uncharacterized protein</fullName>
    </submittedName>
</protein>
<sequence length="134" mass="15414">MTPQPVGRPPIGVTKKVSLTLSQKTWDWLEKQAEEGKSKMFRHVILDGMRRSMISDLLCQFPGIKIRSVQGNFEYSERVVVPKGLMVSVVKHVTAHDMFVVEKGTWVEDENYTVIDVTHDSMISNYIDDHFLYN</sequence>
<dbReference type="AlphaFoldDB" id="A0A368VJS8"/>
<comment type="caution">
    <text evidence="1">The sequence shown here is derived from an EMBL/GenBank/DDBJ whole genome shotgun (WGS) entry which is preliminary data.</text>
</comment>
<evidence type="ECO:0000313" key="2">
    <source>
        <dbReference type="Proteomes" id="UP000252415"/>
    </source>
</evidence>
<organism evidence="1 2">
    <name type="scientific">Paenibacillus prosopidis</name>
    <dbReference type="NCBI Taxonomy" id="630520"/>
    <lineage>
        <taxon>Bacteria</taxon>
        <taxon>Bacillati</taxon>
        <taxon>Bacillota</taxon>
        <taxon>Bacilli</taxon>
        <taxon>Bacillales</taxon>
        <taxon>Paenibacillaceae</taxon>
        <taxon>Paenibacillus</taxon>
    </lineage>
</organism>
<dbReference type="RefSeq" id="WP_114383713.1">
    <property type="nucleotide sequence ID" value="NZ_QPJD01000022.1"/>
</dbReference>
<keyword evidence="2" id="KW-1185">Reference proteome</keyword>
<accession>A0A368VJS8</accession>
<evidence type="ECO:0000313" key="1">
    <source>
        <dbReference type="EMBL" id="RCW41614.1"/>
    </source>
</evidence>
<dbReference type="Proteomes" id="UP000252415">
    <property type="component" value="Unassembled WGS sequence"/>
</dbReference>
<reference evidence="1 2" key="1">
    <citation type="submission" date="2018-07" db="EMBL/GenBank/DDBJ databases">
        <title>Genomic Encyclopedia of Type Strains, Phase III (KMG-III): the genomes of soil and plant-associated and newly described type strains.</title>
        <authorList>
            <person name="Whitman W."/>
        </authorList>
    </citation>
    <scope>NUCLEOTIDE SEQUENCE [LARGE SCALE GENOMIC DNA]</scope>
    <source>
        <strain evidence="1 2">CECT 7506</strain>
    </source>
</reference>